<accession>A0A6I6GPA9</accession>
<gene>
    <name evidence="2" type="ORF">GLV81_01325</name>
</gene>
<sequence>MATQPSIQPLLKKLIRAGIGKVRFLMATIGMGVAMMFILLAVQTFMNFNELLHGKNNDNETADFLVINKQITGERQSNKALSAFTKAEADSLQAQPFVEKMGVLTASNFSVNVSSYSDAIPFYSDAYFESVPDEFIDVQTNSWQWQQGQRDLPVIIPTFFIDLYNTGMAMSQQNLPQLSIEALKVIPLKITISGKGSSAELVGHIVGTSDRLNSILIPQSCMDWANQLYGYSTTPLTTRLVIKTNDPSDPELVKYLADRGWRTNTDKTRFSKVRVIVNWIVGIVGSIGLVMLLFGMLVFSLFIQLTIASSRPDIELLKTIGTSPKALQSFLMRQFMPVNGVVMLTVLLLLSGIQYGMHYLLAAQQMNIAAFISWVTIAAMLLVMLLVWLTNRSTVRRYLRS</sequence>
<feature type="transmembrane region" description="Helical" evidence="1">
    <location>
        <begin position="335"/>
        <end position="356"/>
    </location>
</feature>
<dbReference type="EMBL" id="CP046566">
    <property type="protein sequence ID" value="QGW26919.1"/>
    <property type="molecule type" value="Genomic_DNA"/>
</dbReference>
<evidence type="ECO:0000256" key="1">
    <source>
        <dbReference type="SAM" id="Phobius"/>
    </source>
</evidence>
<reference evidence="2 3" key="1">
    <citation type="submission" date="2019-11" db="EMBL/GenBank/DDBJ databases">
        <authorList>
            <person name="Im W.T."/>
        </authorList>
    </citation>
    <scope>NUCLEOTIDE SEQUENCE [LARGE SCALE GENOMIC DNA]</scope>
    <source>
        <strain evidence="2 3">SB-02</strain>
    </source>
</reference>
<dbReference type="RefSeq" id="WP_157476146.1">
    <property type="nucleotide sequence ID" value="NZ_CP046566.1"/>
</dbReference>
<protein>
    <recommendedName>
        <fullName evidence="4">FtsX-like permease family protein</fullName>
    </recommendedName>
</protein>
<proteinExistence type="predicted"/>
<evidence type="ECO:0008006" key="4">
    <source>
        <dbReference type="Google" id="ProtNLM"/>
    </source>
</evidence>
<feature type="transmembrane region" description="Helical" evidence="1">
    <location>
        <begin position="22"/>
        <end position="42"/>
    </location>
</feature>
<dbReference type="AlphaFoldDB" id="A0A6I6GPA9"/>
<evidence type="ECO:0000313" key="2">
    <source>
        <dbReference type="EMBL" id="QGW26919.1"/>
    </source>
</evidence>
<dbReference type="Proteomes" id="UP000426027">
    <property type="component" value="Chromosome"/>
</dbReference>
<keyword evidence="1" id="KW-0472">Membrane</keyword>
<feature type="transmembrane region" description="Helical" evidence="1">
    <location>
        <begin position="279"/>
        <end position="303"/>
    </location>
</feature>
<dbReference type="KEGG" id="fls:GLV81_01325"/>
<keyword evidence="3" id="KW-1185">Reference proteome</keyword>
<keyword evidence="1" id="KW-1133">Transmembrane helix</keyword>
<organism evidence="2 3">
    <name type="scientific">Phnomibacter ginsenosidimutans</name>
    <dbReference type="NCBI Taxonomy" id="2676868"/>
    <lineage>
        <taxon>Bacteria</taxon>
        <taxon>Pseudomonadati</taxon>
        <taxon>Bacteroidota</taxon>
        <taxon>Chitinophagia</taxon>
        <taxon>Chitinophagales</taxon>
        <taxon>Chitinophagaceae</taxon>
        <taxon>Phnomibacter</taxon>
    </lineage>
</organism>
<name>A0A6I6GPA9_9BACT</name>
<feature type="transmembrane region" description="Helical" evidence="1">
    <location>
        <begin position="368"/>
        <end position="390"/>
    </location>
</feature>
<keyword evidence="1" id="KW-0812">Transmembrane</keyword>
<evidence type="ECO:0000313" key="3">
    <source>
        <dbReference type="Proteomes" id="UP000426027"/>
    </source>
</evidence>